<keyword evidence="1" id="KW-0560">Oxidoreductase</keyword>
<proteinExistence type="predicted"/>
<dbReference type="GO" id="GO:0033743">
    <property type="term" value="F:peptide-methionine (R)-S-oxide reductase activity"/>
    <property type="evidence" value="ECO:0007669"/>
    <property type="project" value="UniProtKB-EC"/>
</dbReference>
<protein>
    <submittedName>
        <fullName evidence="1">Methionine-r-sulfoxide reductase b1 isoform x2</fullName>
        <ecNumber evidence="1">1.8.4.12</ecNumber>
    </submittedName>
</protein>
<reference evidence="1" key="1">
    <citation type="submission" date="2016-04" db="EMBL/GenBank/DDBJ databases">
        <authorList>
            <person name="Calderon-Fernandez G.M.Sr."/>
        </authorList>
    </citation>
    <scope>NUCLEOTIDE SEQUENCE</scope>
    <source>
        <strain evidence="1">Int1</strain>
        <tissue evidence="1">Integument</tissue>
    </source>
</reference>
<accession>A0A170W5Y2</accession>
<reference evidence="1" key="2">
    <citation type="journal article" date="2017" name="J. Med. Entomol.">
        <title>Transcriptome Analysis of the Triatoma infestans (Hemiptera: Reduviidae) Integument.</title>
        <authorList>
            <person name="Calderon-Fernandez G.M."/>
            <person name="Moriconi D.E."/>
            <person name="Dulbecco A.B."/>
            <person name="Juarez M.P."/>
        </authorList>
    </citation>
    <scope>NUCLEOTIDE SEQUENCE</scope>
    <source>
        <strain evidence="1">Int1</strain>
        <tissue evidence="1">Integument</tissue>
    </source>
</reference>
<dbReference type="EMBL" id="GEMB01006098">
    <property type="protein sequence ID" value="JAR97229.1"/>
    <property type="molecule type" value="Transcribed_RNA"/>
</dbReference>
<dbReference type="EC" id="1.8.4.12" evidence="1"/>
<name>A0A170W5Y2_TRIIF</name>
<sequence>MSKDTSNGKYIIIGKYLVFVKECFYLSYTI</sequence>
<organism evidence="1">
    <name type="scientific">Triatoma infestans</name>
    <name type="common">Assassin bug</name>
    <dbReference type="NCBI Taxonomy" id="30076"/>
    <lineage>
        <taxon>Eukaryota</taxon>
        <taxon>Metazoa</taxon>
        <taxon>Ecdysozoa</taxon>
        <taxon>Arthropoda</taxon>
        <taxon>Hexapoda</taxon>
        <taxon>Insecta</taxon>
        <taxon>Pterygota</taxon>
        <taxon>Neoptera</taxon>
        <taxon>Paraneoptera</taxon>
        <taxon>Hemiptera</taxon>
        <taxon>Heteroptera</taxon>
        <taxon>Panheteroptera</taxon>
        <taxon>Cimicomorpha</taxon>
        <taxon>Reduviidae</taxon>
        <taxon>Triatominae</taxon>
        <taxon>Triatoma</taxon>
    </lineage>
</organism>
<evidence type="ECO:0000313" key="1">
    <source>
        <dbReference type="EMBL" id="JAR97229.1"/>
    </source>
</evidence>
<dbReference type="AlphaFoldDB" id="A0A170W5Y2"/>